<dbReference type="Pfam" id="PF03372">
    <property type="entry name" value="Exo_endo_phos"/>
    <property type="match status" value="1"/>
</dbReference>
<keyword evidence="2" id="KW-0540">Nuclease</keyword>
<evidence type="ECO:0000259" key="1">
    <source>
        <dbReference type="Pfam" id="PF03372"/>
    </source>
</evidence>
<protein>
    <submittedName>
        <fullName evidence="2">Putative Endonuclease/exonuclease/phosphatase</fullName>
    </submittedName>
</protein>
<dbReference type="GO" id="GO:0004519">
    <property type="term" value="F:endonuclease activity"/>
    <property type="evidence" value="ECO:0007669"/>
    <property type="project" value="UniProtKB-KW"/>
</dbReference>
<keyword evidence="2" id="KW-0269">Exonuclease</keyword>
<evidence type="ECO:0000313" key="3">
    <source>
        <dbReference type="Proteomes" id="UP000192042"/>
    </source>
</evidence>
<sequence>MDSIPFSGQPMPARFLIGQAVRVFRPVQTAWVALTLFFASPIIMPAALAQDDPPPLRVVTYNLLHDGAASGFIEGDTHLEDRLEMVIRELKALDPDIVGLQEASDSRTHGNIAERLAQALGFHVVFAPATEHIFRLPPLDWAVVGAMGFKEGSAILSRFPIVDSEVTDLPRCRRWIEPRILLRAEIATERGPLQVYSTHVARGDECQMRRVGELVRERGWLGLSLLMGDFNTPETSQILTALRLEAGFVDTFRVANPDAPGPTVWQRIDVEAPTASTRVDFILYLPGSASSAVVRSSRVILDRPGRLPDGRALWPSDHYGVLAEIDIQPLIRQGAEGR</sequence>
<dbReference type="EMBL" id="LT828648">
    <property type="protein sequence ID" value="SLM49492.1"/>
    <property type="molecule type" value="Genomic_DNA"/>
</dbReference>
<dbReference type="InterPro" id="IPR036691">
    <property type="entry name" value="Endo/exonu/phosph_ase_sf"/>
</dbReference>
<dbReference type="InterPro" id="IPR005135">
    <property type="entry name" value="Endo/exonuclease/phosphatase"/>
</dbReference>
<name>A0A1W1I919_9BACT</name>
<proteinExistence type="predicted"/>
<dbReference type="GO" id="GO:0016020">
    <property type="term" value="C:membrane"/>
    <property type="evidence" value="ECO:0007669"/>
    <property type="project" value="GOC"/>
</dbReference>
<organism evidence="2 3">
    <name type="scientific">Nitrospira japonica</name>
    <dbReference type="NCBI Taxonomy" id="1325564"/>
    <lineage>
        <taxon>Bacteria</taxon>
        <taxon>Pseudomonadati</taxon>
        <taxon>Nitrospirota</taxon>
        <taxon>Nitrospiria</taxon>
        <taxon>Nitrospirales</taxon>
        <taxon>Nitrospiraceae</taxon>
        <taxon>Nitrospira</taxon>
    </lineage>
</organism>
<dbReference type="KEGG" id="nja:NSJP_3325"/>
<dbReference type="PANTHER" id="PTHR14859">
    <property type="entry name" value="CALCOFLUOR WHITE HYPERSENSITIVE PROTEIN PRECURSOR"/>
    <property type="match status" value="1"/>
</dbReference>
<dbReference type="STRING" id="1325564.NSJP_3325"/>
<keyword evidence="3" id="KW-1185">Reference proteome</keyword>
<dbReference type="InterPro" id="IPR051916">
    <property type="entry name" value="GPI-anchor_lipid_remodeler"/>
</dbReference>
<dbReference type="AlphaFoldDB" id="A0A1W1I919"/>
<evidence type="ECO:0000313" key="2">
    <source>
        <dbReference type="EMBL" id="SLM49492.1"/>
    </source>
</evidence>
<reference evidence="2 3" key="1">
    <citation type="submission" date="2017-03" db="EMBL/GenBank/DDBJ databases">
        <authorList>
            <person name="Afonso C.L."/>
            <person name="Miller P.J."/>
            <person name="Scott M.A."/>
            <person name="Spackman E."/>
            <person name="Goraichik I."/>
            <person name="Dimitrov K.M."/>
            <person name="Suarez D.L."/>
            <person name="Swayne D.E."/>
        </authorList>
    </citation>
    <scope>NUCLEOTIDE SEQUENCE [LARGE SCALE GENOMIC DNA]</scope>
    <source>
        <strain evidence="2">Genome sequencing of Nitrospira japonica strain NJ11</strain>
    </source>
</reference>
<feature type="domain" description="Endonuclease/exonuclease/phosphatase" evidence="1">
    <location>
        <begin position="60"/>
        <end position="318"/>
    </location>
</feature>
<accession>A0A1W1I919</accession>
<dbReference type="GO" id="GO:0004527">
    <property type="term" value="F:exonuclease activity"/>
    <property type="evidence" value="ECO:0007669"/>
    <property type="project" value="UniProtKB-KW"/>
</dbReference>
<dbReference type="PANTHER" id="PTHR14859:SF1">
    <property type="entry name" value="PGAP2-INTERACTING PROTEIN"/>
    <property type="match status" value="1"/>
</dbReference>
<dbReference type="Proteomes" id="UP000192042">
    <property type="component" value="Chromosome I"/>
</dbReference>
<dbReference type="SUPFAM" id="SSF56219">
    <property type="entry name" value="DNase I-like"/>
    <property type="match status" value="1"/>
</dbReference>
<gene>
    <name evidence="2" type="ORF">NSJP_3325</name>
</gene>
<keyword evidence="2" id="KW-0255">Endonuclease</keyword>
<dbReference type="Gene3D" id="3.60.10.10">
    <property type="entry name" value="Endonuclease/exonuclease/phosphatase"/>
    <property type="match status" value="1"/>
</dbReference>
<keyword evidence="2" id="KW-0378">Hydrolase</keyword>
<dbReference type="GO" id="GO:0006506">
    <property type="term" value="P:GPI anchor biosynthetic process"/>
    <property type="evidence" value="ECO:0007669"/>
    <property type="project" value="TreeGrafter"/>
</dbReference>